<dbReference type="PANTHER" id="PTHR23098">
    <property type="entry name" value="AGAP001331-PA-RELATED"/>
    <property type="match status" value="1"/>
</dbReference>
<dbReference type="EMBL" id="OE030900">
    <property type="protein sequence ID" value="CAD7464861.1"/>
    <property type="molecule type" value="Genomic_DNA"/>
</dbReference>
<evidence type="ECO:0000256" key="1">
    <source>
        <dbReference type="ARBA" id="ARBA00011764"/>
    </source>
</evidence>
<dbReference type="InterPro" id="IPR028002">
    <property type="entry name" value="Myb_DNA-bind_5"/>
</dbReference>
<reference evidence="8" key="1">
    <citation type="submission" date="2020-11" db="EMBL/GenBank/DDBJ databases">
        <authorList>
            <person name="Tran Van P."/>
        </authorList>
    </citation>
    <scope>NUCLEOTIDE SEQUENCE</scope>
</reference>
<accession>A0A7R9IUK2</accession>
<comment type="subunit">
    <text evidence="1">Self-associates forming complexes of several hundred monomers.</text>
</comment>
<proteinExistence type="predicted"/>
<organism evidence="8">
    <name type="scientific">Timema tahoe</name>
    <dbReference type="NCBI Taxonomy" id="61484"/>
    <lineage>
        <taxon>Eukaryota</taxon>
        <taxon>Metazoa</taxon>
        <taxon>Ecdysozoa</taxon>
        <taxon>Arthropoda</taxon>
        <taxon>Hexapoda</taxon>
        <taxon>Insecta</taxon>
        <taxon>Pterygota</taxon>
        <taxon>Neoptera</taxon>
        <taxon>Polyneoptera</taxon>
        <taxon>Phasmatodea</taxon>
        <taxon>Timematodea</taxon>
        <taxon>Timematoidea</taxon>
        <taxon>Timematidae</taxon>
        <taxon>Timema</taxon>
    </lineage>
</organism>
<evidence type="ECO:0000256" key="6">
    <source>
        <dbReference type="SAM" id="MobiDB-lite"/>
    </source>
</evidence>
<evidence type="ECO:0000256" key="4">
    <source>
        <dbReference type="ARBA" id="ARBA00023163"/>
    </source>
</evidence>
<evidence type="ECO:0000256" key="5">
    <source>
        <dbReference type="ARBA" id="ARBA00025466"/>
    </source>
</evidence>
<keyword evidence="3" id="KW-0805">Transcription regulation</keyword>
<gene>
    <name evidence="8" type="ORF">TTEB3V08_LOCUS12738</name>
</gene>
<feature type="region of interest" description="Disordered" evidence="6">
    <location>
        <begin position="84"/>
        <end position="109"/>
    </location>
</feature>
<dbReference type="AlphaFoldDB" id="A0A7R9IUK2"/>
<sequence>MAKKKAWQDIADGFNSYADVTHRSAPQLKKCWENEKARRKKLLATESRRRMATGGGPFTPGESTDPELEAILCTPIAYTVEGTEDCDTVLPPTPRPEESSATQSPPEVAIPTFSGEYLHKNMFSGLFCK</sequence>
<dbReference type="GO" id="GO:0005634">
    <property type="term" value="C:nucleus"/>
    <property type="evidence" value="ECO:0007669"/>
    <property type="project" value="TreeGrafter"/>
</dbReference>
<dbReference type="Pfam" id="PF13873">
    <property type="entry name" value="Myb_DNA-bind_5"/>
    <property type="match status" value="1"/>
</dbReference>
<name>A0A7R9IUK2_9NEOP</name>
<evidence type="ECO:0000259" key="7">
    <source>
        <dbReference type="Pfam" id="PF13873"/>
    </source>
</evidence>
<evidence type="ECO:0000256" key="3">
    <source>
        <dbReference type="ARBA" id="ARBA00023015"/>
    </source>
</evidence>
<feature type="domain" description="Myb/SANT-like DNA-binding" evidence="7">
    <location>
        <begin position="2"/>
        <end position="43"/>
    </location>
</feature>
<evidence type="ECO:0000313" key="8">
    <source>
        <dbReference type="EMBL" id="CAD7464861.1"/>
    </source>
</evidence>
<feature type="region of interest" description="Disordered" evidence="6">
    <location>
        <begin position="45"/>
        <end position="66"/>
    </location>
</feature>
<keyword evidence="4" id="KW-0804">Transcription</keyword>
<dbReference type="PANTHER" id="PTHR23098:SF16">
    <property type="entry name" value="REGULATORY PROTEIN ZESTE"/>
    <property type="match status" value="1"/>
</dbReference>
<evidence type="ECO:0000256" key="2">
    <source>
        <dbReference type="ARBA" id="ARBA00016807"/>
    </source>
</evidence>
<comment type="function">
    <text evidence="5">Involved in transvection phenomena (= synapsis-dependent gene expression), where the synaptic pairing of chromosomes carrying genes with which zeste interacts influences the expression of these genes. Zeste binds to DNA and stimulates transcription from a nearby promoter.</text>
</comment>
<protein>
    <recommendedName>
        <fullName evidence="2">Regulatory protein zeste</fullName>
    </recommendedName>
</protein>